<accession>A0AC34PZX6</accession>
<sequence>MVNLYCLGTEIDRRHIVDEEGYRALSCSTGYTLEREKNTAGKTMYKCVKCHVGITAAGKFYPSCLKVCPDIAFPKYEYIRRYYPKFSISNYDKDVEYEEYELCSIIKGQIFFRLKRSETFMPPESSLWFVSRWQYSDYFSPADEDPDVKLFGNLRDTKLVEELKSDRKYNDLGLLNLPDYTKLGFGKNLWFRPLKKDSRFNSDELYSEKNSDFDCRCVMFTRCSQTDFNKSIEFKTDEDALPPNTIYSCHKACKAEGCVDKTVFGCKQCAKLDVWSHNLGRACAFTCPLGFFKERTLYKDSFDRCIRCHKGCRGGCTGPSAGKGKDGCNDCFSYISAPRNSSFDAICMGEGNDQMEHLEIINRIIRMLAVVS</sequence>
<evidence type="ECO:0000313" key="1">
    <source>
        <dbReference type="Proteomes" id="UP000887576"/>
    </source>
</evidence>
<dbReference type="Proteomes" id="UP000887576">
    <property type="component" value="Unplaced"/>
</dbReference>
<proteinExistence type="predicted"/>
<organism evidence="1 2">
    <name type="scientific">Panagrolaimus sp. JU765</name>
    <dbReference type="NCBI Taxonomy" id="591449"/>
    <lineage>
        <taxon>Eukaryota</taxon>
        <taxon>Metazoa</taxon>
        <taxon>Ecdysozoa</taxon>
        <taxon>Nematoda</taxon>
        <taxon>Chromadorea</taxon>
        <taxon>Rhabditida</taxon>
        <taxon>Tylenchina</taxon>
        <taxon>Panagrolaimomorpha</taxon>
        <taxon>Panagrolaimoidea</taxon>
        <taxon>Panagrolaimidae</taxon>
        <taxon>Panagrolaimus</taxon>
    </lineage>
</organism>
<reference evidence="2" key="1">
    <citation type="submission" date="2022-11" db="UniProtKB">
        <authorList>
            <consortium name="WormBaseParasite"/>
        </authorList>
    </citation>
    <scope>IDENTIFICATION</scope>
</reference>
<evidence type="ECO:0000313" key="2">
    <source>
        <dbReference type="WBParaSite" id="JU765_v2.g11554.t1"/>
    </source>
</evidence>
<name>A0AC34PZX6_9BILA</name>
<protein>
    <submittedName>
        <fullName evidence="2">Uncharacterized protein</fullName>
    </submittedName>
</protein>
<dbReference type="WBParaSite" id="JU765_v2.g11554.t1">
    <property type="protein sequence ID" value="JU765_v2.g11554.t1"/>
    <property type="gene ID" value="JU765_v2.g11554"/>
</dbReference>